<evidence type="ECO:0000313" key="2">
    <source>
        <dbReference type="EMBL" id="GLI20684.1"/>
    </source>
</evidence>
<dbReference type="EMBL" id="JAVDPY010000003">
    <property type="protein sequence ID" value="MDR6333564.1"/>
    <property type="molecule type" value="Genomic_DNA"/>
</dbReference>
<name>A0A9W6FHM0_XANFL</name>
<sequence>MKRGLRAVGIVAAAVLGGALLFNLAFSKPGALPPEPVAITVTAQPVATFKRGDELTQFGPLRFVGGLVLTSPFPGFGGISGFALEQDGHFLAITDAGLFLSGRLVTENDRPTGLADVKAAALLDAEGRVQADNDREDVESVALAPDAAYVAMETINEIWRYPRDPLGKRGTLVPAPAIKNLRRNTGLESLAFMPSGPLKGALIAIGEEGAKKADDLPGFIIGGPTPGGFTVTKSGPFDATDLALGPDGNFYLLERHYSPLEGVNMQLRRFPASEVKPGARITGEVLGRFDMSHEIDNMEGLGVTRSAAGEILLTLISDDNFSPLQRTILLRFAVSGD</sequence>
<dbReference type="Pfam" id="PF13449">
    <property type="entry name" value="Phytase-like"/>
    <property type="match status" value="1"/>
</dbReference>
<evidence type="ECO:0000259" key="1">
    <source>
        <dbReference type="Pfam" id="PF13449"/>
    </source>
</evidence>
<protein>
    <recommendedName>
        <fullName evidence="1">Phytase-like domain-containing protein</fullName>
    </recommendedName>
</protein>
<dbReference type="RefSeq" id="WP_281804921.1">
    <property type="nucleotide sequence ID" value="NZ_BSDO01000001.1"/>
</dbReference>
<evidence type="ECO:0000313" key="5">
    <source>
        <dbReference type="Proteomes" id="UP001245370"/>
    </source>
</evidence>
<accession>A0A9W6FHM0</accession>
<feature type="domain" description="Phytase-like" evidence="1">
    <location>
        <begin position="75"/>
        <end position="321"/>
    </location>
</feature>
<dbReference type="AlphaFoldDB" id="A0A9W6FHM0"/>
<gene>
    <name evidence="3" type="ORF">GGQ86_002034</name>
    <name evidence="2" type="ORF">XFLAVUS301_03580</name>
</gene>
<evidence type="ECO:0000313" key="3">
    <source>
        <dbReference type="EMBL" id="MDR6333564.1"/>
    </source>
</evidence>
<organism evidence="2 4">
    <name type="scientific">Xanthobacter flavus</name>
    <dbReference type="NCBI Taxonomy" id="281"/>
    <lineage>
        <taxon>Bacteria</taxon>
        <taxon>Pseudomonadati</taxon>
        <taxon>Pseudomonadota</taxon>
        <taxon>Alphaproteobacteria</taxon>
        <taxon>Hyphomicrobiales</taxon>
        <taxon>Xanthobacteraceae</taxon>
        <taxon>Xanthobacter</taxon>
    </lineage>
</organism>
<dbReference type="GeneID" id="95761150"/>
<dbReference type="EMBL" id="BSDO01000001">
    <property type="protein sequence ID" value="GLI20684.1"/>
    <property type="molecule type" value="Genomic_DNA"/>
</dbReference>
<comment type="caution">
    <text evidence="2">The sequence shown here is derived from an EMBL/GenBank/DDBJ whole genome shotgun (WGS) entry which is preliminary data.</text>
</comment>
<dbReference type="Proteomes" id="UP001144397">
    <property type="component" value="Unassembled WGS sequence"/>
</dbReference>
<dbReference type="Proteomes" id="UP001245370">
    <property type="component" value="Unassembled WGS sequence"/>
</dbReference>
<evidence type="ECO:0000313" key="4">
    <source>
        <dbReference type="Proteomes" id="UP001144397"/>
    </source>
</evidence>
<dbReference type="InterPro" id="IPR027372">
    <property type="entry name" value="Phytase-like_dom"/>
</dbReference>
<proteinExistence type="predicted"/>
<dbReference type="InterPro" id="IPR014567">
    <property type="entry name" value="UCP031900"/>
</dbReference>
<reference evidence="2" key="1">
    <citation type="submission" date="2022-12" db="EMBL/GenBank/DDBJ databases">
        <title>Reference genome sequencing for broad-spectrum identification of bacterial and archaeal isolates by mass spectrometry.</title>
        <authorList>
            <person name="Sekiguchi Y."/>
            <person name="Tourlousse D.M."/>
        </authorList>
    </citation>
    <scope>NUCLEOTIDE SEQUENCE</scope>
    <source>
        <strain evidence="2">301</strain>
    </source>
</reference>
<keyword evidence="5" id="KW-1185">Reference proteome</keyword>
<dbReference type="PIRSF" id="PIRSF031900">
    <property type="entry name" value="UCP031900"/>
    <property type="match status" value="1"/>
</dbReference>
<reference evidence="3 5" key="2">
    <citation type="submission" date="2023-07" db="EMBL/GenBank/DDBJ databases">
        <title>Genomic Encyclopedia of Type Strains, Phase IV (KMG-IV): sequencing the most valuable type-strain genomes for metagenomic binning, comparative biology and taxonomic classification.</title>
        <authorList>
            <person name="Goeker M."/>
        </authorList>
    </citation>
    <scope>NUCLEOTIDE SEQUENCE [LARGE SCALE GENOMIC DNA]</scope>
    <source>
        <strain evidence="3 5">DSM 338</strain>
    </source>
</reference>